<comment type="caution">
    <text evidence="5">The sequence shown here is derived from an EMBL/GenBank/DDBJ whole genome shotgun (WGS) entry which is preliminary data.</text>
</comment>
<dbReference type="SUPFAM" id="SSF52058">
    <property type="entry name" value="L domain-like"/>
    <property type="match status" value="1"/>
</dbReference>
<reference evidence="5" key="1">
    <citation type="submission" date="2021-11" db="EMBL/GenBank/DDBJ databases">
        <authorList>
            <person name="Schell T."/>
        </authorList>
    </citation>
    <scope>NUCLEOTIDE SEQUENCE</scope>
    <source>
        <strain evidence="5">M5</strain>
    </source>
</reference>
<proteinExistence type="predicted"/>
<accession>A0A8J2VZ94</accession>
<evidence type="ECO:0000256" key="3">
    <source>
        <dbReference type="ARBA" id="ARBA00022737"/>
    </source>
</evidence>
<keyword evidence="1" id="KW-0433">Leucine-rich repeat</keyword>
<feature type="signal peptide" evidence="4">
    <location>
        <begin position="1"/>
        <end position="17"/>
    </location>
</feature>
<dbReference type="EMBL" id="CAKKLH010000019">
    <property type="protein sequence ID" value="CAH0099438.1"/>
    <property type="molecule type" value="Genomic_DNA"/>
</dbReference>
<dbReference type="InterPro" id="IPR032675">
    <property type="entry name" value="LRR_dom_sf"/>
</dbReference>
<keyword evidence="3" id="KW-0677">Repeat</keyword>
<dbReference type="PANTHER" id="PTHR24364">
    <property type="entry name" value="LP06937P"/>
    <property type="match status" value="1"/>
</dbReference>
<protein>
    <submittedName>
        <fullName evidence="5">Uncharacterized protein</fullName>
    </submittedName>
</protein>
<evidence type="ECO:0000313" key="5">
    <source>
        <dbReference type="EMBL" id="CAH0099438.1"/>
    </source>
</evidence>
<sequence>MLGIFCLLLALDAFIIIQHFTFYGAVIVCEDYSPCVCEIYQPYGLIVHCGNANNDGQQKTVSANDVRKAFNRTKARHIYWLDLLSLSPETHHLSGDVINIPADLLKDKTVERIAVNCSTITGPLRLEIHPKAFRSSIQHIGHFEVTGCDLSQLNFKFLSDTTRLMSLSISRSVHFKGFPPLPFFSRLQSLRIYECQDFQHWNEISVRFPNLESLFLDGTLLGDRSVNQLVSSIASSPTGNDTLQQLSLWENQLTRIPDHISSFRKLSYVNLFGNSIVSVPSGSFVFRPEIQVSFLILSKNTLNTIEPGAFKGNFSEASVYLDFNQLTRFDSAVYENLLEQMHRSTTSDAGLYVYNNPFVCNDCHLDWLIRDKRHLLSRVHGGKCSNGTRFEDLKPKYYDYCPPS</sequence>
<evidence type="ECO:0000256" key="2">
    <source>
        <dbReference type="ARBA" id="ARBA00022729"/>
    </source>
</evidence>
<name>A0A8J2VZ94_9CRUS</name>
<organism evidence="5 6">
    <name type="scientific">Daphnia galeata</name>
    <dbReference type="NCBI Taxonomy" id="27404"/>
    <lineage>
        <taxon>Eukaryota</taxon>
        <taxon>Metazoa</taxon>
        <taxon>Ecdysozoa</taxon>
        <taxon>Arthropoda</taxon>
        <taxon>Crustacea</taxon>
        <taxon>Branchiopoda</taxon>
        <taxon>Diplostraca</taxon>
        <taxon>Cladocera</taxon>
        <taxon>Anomopoda</taxon>
        <taxon>Daphniidae</taxon>
        <taxon>Daphnia</taxon>
    </lineage>
</organism>
<dbReference type="Proteomes" id="UP000789390">
    <property type="component" value="Unassembled WGS sequence"/>
</dbReference>
<dbReference type="GO" id="GO:0016020">
    <property type="term" value="C:membrane"/>
    <property type="evidence" value="ECO:0007669"/>
    <property type="project" value="TreeGrafter"/>
</dbReference>
<dbReference type="PANTHER" id="PTHR24364:SF18">
    <property type="entry name" value="LP06937P"/>
    <property type="match status" value="1"/>
</dbReference>
<keyword evidence="6" id="KW-1185">Reference proteome</keyword>
<dbReference type="InterPro" id="IPR052286">
    <property type="entry name" value="Wnt_signaling_inhibitor"/>
</dbReference>
<gene>
    <name evidence="5" type="ORF">DGAL_LOCUS1574</name>
</gene>
<keyword evidence="2 4" id="KW-0732">Signal</keyword>
<evidence type="ECO:0000313" key="6">
    <source>
        <dbReference type="Proteomes" id="UP000789390"/>
    </source>
</evidence>
<feature type="chain" id="PRO_5035329114" evidence="4">
    <location>
        <begin position="18"/>
        <end position="404"/>
    </location>
</feature>
<dbReference type="OrthoDB" id="676979at2759"/>
<dbReference type="AlphaFoldDB" id="A0A8J2VZ94"/>
<dbReference type="Gene3D" id="3.80.10.10">
    <property type="entry name" value="Ribonuclease Inhibitor"/>
    <property type="match status" value="2"/>
</dbReference>
<evidence type="ECO:0000256" key="4">
    <source>
        <dbReference type="SAM" id="SignalP"/>
    </source>
</evidence>
<evidence type="ECO:0000256" key="1">
    <source>
        <dbReference type="ARBA" id="ARBA00022614"/>
    </source>
</evidence>